<dbReference type="EMBL" id="CAFBIY010000225">
    <property type="protein sequence ID" value="CAB4853267.1"/>
    <property type="molecule type" value="Genomic_DNA"/>
</dbReference>
<keyword evidence="1" id="KW-0812">Transmembrane</keyword>
<feature type="transmembrane region" description="Helical" evidence="1">
    <location>
        <begin position="136"/>
        <end position="157"/>
    </location>
</feature>
<dbReference type="AlphaFoldDB" id="A0A6J7C590"/>
<dbReference type="PANTHER" id="PTHR32251">
    <property type="entry name" value="3-OXO-5-ALPHA-STEROID 4-DEHYDROGENASE"/>
    <property type="match status" value="1"/>
</dbReference>
<dbReference type="InterPro" id="IPR010721">
    <property type="entry name" value="UstE-like"/>
</dbReference>
<dbReference type="PROSITE" id="PS50244">
    <property type="entry name" value="S5A_REDUCTASE"/>
    <property type="match status" value="1"/>
</dbReference>
<dbReference type="EMBL" id="CAEZYF010000011">
    <property type="protein sequence ID" value="CAB4727048.1"/>
    <property type="molecule type" value="Genomic_DNA"/>
</dbReference>
<name>A0A6J7C590_9ZZZZ</name>
<sequence>MLATTNPLAVAALTIAALMFATWVISLIVKNASIVDVVWGLGFVAVAWAVRLSVDGLSARQNLLVAMTSLWGLRLGGYLFWRNHGNGEDYRYKAMRKHWGPRFGLISLVTVFTLQGTLMFLVSLPVQLGQLRTTPSLGALAWVGVAVWLVGLFFEAVGDAQLARFKKNPANAGTVMNKGLWKYTRHPNYFGDACVWWGIALVAAEVPIGRWGFIGAAVMTLFLRRVSGVTLLEKSLVKRRTGYVEYVARTSPFVPRPPKRA</sequence>
<feature type="transmembrane region" description="Helical" evidence="1">
    <location>
        <begin position="102"/>
        <end position="124"/>
    </location>
</feature>
<evidence type="ECO:0000313" key="4">
    <source>
        <dbReference type="EMBL" id="CAB4941119.1"/>
    </source>
</evidence>
<reference evidence="3" key="1">
    <citation type="submission" date="2020-05" db="EMBL/GenBank/DDBJ databases">
        <authorList>
            <person name="Chiriac C."/>
            <person name="Salcher M."/>
            <person name="Ghai R."/>
            <person name="Kavagutti S V."/>
        </authorList>
    </citation>
    <scope>NUCLEOTIDE SEQUENCE</scope>
</reference>
<dbReference type="Pfam" id="PF06966">
    <property type="entry name" value="DUF1295"/>
    <property type="match status" value="1"/>
</dbReference>
<keyword evidence="1" id="KW-0472">Membrane</keyword>
<dbReference type="EMBL" id="CAFBOL010000028">
    <property type="protein sequence ID" value="CAB4988383.1"/>
    <property type="molecule type" value="Genomic_DNA"/>
</dbReference>
<evidence type="ECO:0000313" key="3">
    <source>
        <dbReference type="EMBL" id="CAB4853267.1"/>
    </source>
</evidence>
<evidence type="ECO:0000256" key="1">
    <source>
        <dbReference type="SAM" id="Phobius"/>
    </source>
</evidence>
<organism evidence="3">
    <name type="scientific">freshwater metagenome</name>
    <dbReference type="NCBI Taxonomy" id="449393"/>
    <lineage>
        <taxon>unclassified sequences</taxon>
        <taxon>metagenomes</taxon>
        <taxon>ecological metagenomes</taxon>
    </lineage>
</organism>
<dbReference type="Gene3D" id="1.20.120.1630">
    <property type="match status" value="1"/>
</dbReference>
<dbReference type="EMBL" id="CAFBMT010000012">
    <property type="protein sequence ID" value="CAB4941119.1"/>
    <property type="molecule type" value="Genomic_DNA"/>
</dbReference>
<accession>A0A6J7C590</accession>
<evidence type="ECO:0000313" key="5">
    <source>
        <dbReference type="EMBL" id="CAB4988383.1"/>
    </source>
</evidence>
<protein>
    <submittedName>
        <fullName evidence="3">Unannotated protein</fullName>
    </submittedName>
</protein>
<gene>
    <name evidence="2" type="ORF">UFOPK2656_01848</name>
    <name evidence="3" type="ORF">UFOPK3267_02794</name>
    <name evidence="4" type="ORF">UFOPK3651_02176</name>
    <name evidence="5" type="ORF">UFOPK3931_01306</name>
</gene>
<feature type="transmembrane region" description="Helical" evidence="1">
    <location>
        <begin position="6"/>
        <end position="25"/>
    </location>
</feature>
<feature type="transmembrane region" description="Helical" evidence="1">
    <location>
        <begin position="32"/>
        <end position="50"/>
    </location>
</feature>
<evidence type="ECO:0000313" key="2">
    <source>
        <dbReference type="EMBL" id="CAB4727048.1"/>
    </source>
</evidence>
<keyword evidence="1" id="KW-1133">Transmembrane helix</keyword>
<dbReference type="PANTHER" id="PTHR32251:SF17">
    <property type="entry name" value="STEROID 5-ALPHA REDUCTASE C-TERMINAL DOMAIN-CONTAINING PROTEIN"/>
    <property type="match status" value="1"/>
</dbReference>
<proteinExistence type="predicted"/>
<dbReference type="GO" id="GO:0016020">
    <property type="term" value="C:membrane"/>
    <property type="evidence" value="ECO:0007669"/>
    <property type="project" value="TreeGrafter"/>
</dbReference>